<evidence type="ECO:0000313" key="1">
    <source>
        <dbReference type="EMBL" id="OCT82180.1"/>
    </source>
</evidence>
<reference evidence="2" key="1">
    <citation type="journal article" date="2016" name="Nature">
        <title>Genome evolution in the allotetraploid frog Xenopus laevis.</title>
        <authorList>
            <person name="Session A.M."/>
            <person name="Uno Y."/>
            <person name="Kwon T."/>
            <person name="Chapman J.A."/>
            <person name="Toyoda A."/>
            <person name="Takahashi S."/>
            <person name="Fukui A."/>
            <person name="Hikosaka A."/>
            <person name="Suzuki A."/>
            <person name="Kondo M."/>
            <person name="van Heeringen S.J."/>
            <person name="Quigley I."/>
            <person name="Heinz S."/>
            <person name="Ogino H."/>
            <person name="Ochi H."/>
            <person name="Hellsten U."/>
            <person name="Lyons J.B."/>
            <person name="Simakov O."/>
            <person name="Putnam N."/>
            <person name="Stites J."/>
            <person name="Kuroki Y."/>
            <person name="Tanaka T."/>
            <person name="Michiue T."/>
            <person name="Watanabe M."/>
            <person name="Bogdanovic O."/>
            <person name="Lister R."/>
            <person name="Georgiou G."/>
            <person name="Paranjpe S.S."/>
            <person name="van Kruijsbergen I."/>
            <person name="Shu S."/>
            <person name="Carlson J."/>
            <person name="Kinoshita T."/>
            <person name="Ohta Y."/>
            <person name="Mawaribuchi S."/>
            <person name="Jenkins J."/>
            <person name="Grimwood J."/>
            <person name="Schmutz J."/>
            <person name="Mitros T."/>
            <person name="Mozaffari S.V."/>
            <person name="Suzuki Y."/>
            <person name="Haramoto Y."/>
            <person name="Yamamoto T.S."/>
            <person name="Takagi C."/>
            <person name="Heald R."/>
            <person name="Miller K."/>
            <person name="Haudenschild C."/>
            <person name="Kitzman J."/>
            <person name="Nakayama T."/>
            <person name="Izutsu Y."/>
            <person name="Robert J."/>
            <person name="Fortriede J."/>
            <person name="Burns K."/>
            <person name="Lotay V."/>
            <person name="Karimi K."/>
            <person name="Yasuoka Y."/>
            <person name="Dichmann D.S."/>
            <person name="Flajnik M.F."/>
            <person name="Houston D.W."/>
            <person name="Shendure J."/>
            <person name="DuPasquier L."/>
            <person name="Vize P.D."/>
            <person name="Zorn A.M."/>
            <person name="Ito M."/>
            <person name="Marcotte E.M."/>
            <person name="Wallingford J.B."/>
            <person name="Ito Y."/>
            <person name="Asashima M."/>
            <person name="Ueno N."/>
            <person name="Matsuda Y."/>
            <person name="Veenstra G.J."/>
            <person name="Fujiyama A."/>
            <person name="Harland R.M."/>
            <person name="Taira M."/>
            <person name="Rokhsar D.S."/>
        </authorList>
    </citation>
    <scope>NUCLEOTIDE SEQUENCE [LARGE SCALE GENOMIC DNA]</scope>
    <source>
        <strain evidence="2">J</strain>
    </source>
</reference>
<organism evidence="1 2">
    <name type="scientific">Xenopus laevis</name>
    <name type="common">African clawed frog</name>
    <dbReference type="NCBI Taxonomy" id="8355"/>
    <lineage>
        <taxon>Eukaryota</taxon>
        <taxon>Metazoa</taxon>
        <taxon>Chordata</taxon>
        <taxon>Craniata</taxon>
        <taxon>Vertebrata</taxon>
        <taxon>Euteleostomi</taxon>
        <taxon>Amphibia</taxon>
        <taxon>Batrachia</taxon>
        <taxon>Anura</taxon>
        <taxon>Pipoidea</taxon>
        <taxon>Pipidae</taxon>
        <taxon>Xenopodinae</taxon>
        <taxon>Xenopus</taxon>
        <taxon>Xenopus</taxon>
    </lineage>
</organism>
<protein>
    <submittedName>
        <fullName evidence="1">Uncharacterized protein</fullName>
    </submittedName>
</protein>
<gene>
    <name evidence="1" type="ORF">XELAEV_18024692mg</name>
</gene>
<accession>A0A974D0I3</accession>
<sequence>MGETELKYRELTGCRGRETRDRSRKLQRVEAGSKEGKLNDKLLLLLCDIYLAPLLTGSRKKLQSGCQTVGCRN</sequence>
<dbReference type="AlphaFoldDB" id="A0A974D0I3"/>
<dbReference type="Proteomes" id="UP000694892">
    <property type="component" value="Chromosome 4S"/>
</dbReference>
<name>A0A974D0I3_XENLA</name>
<evidence type="ECO:0000313" key="2">
    <source>
        <dbReference type="Proteomes" id="UP000694892"/>
    </source>
</evidence>
<proteinExistence type="predicted"/>
<dbReference type="EMBL" id="CM004473">
    <property type="protein sequence ID" value="OCT82180.1"/>
    <property type="molecule type" value="Genomic_DNA"/>
</dbReference>